<keyword evidence="2" id="KW-0472">Membrane</keyword>
<keyword evidence="2" id="KW-1133">Transmembrane helix</keyword>
<gene>
    <name evidence="3" type="ORF">B0A55_03480</name>
</gene>
<feature type="compositionally biased region" description="Basic and acidic residues" evidence="1">
    <location>
        <begin position="202"/>
        <end position="212"/>
    </location>
</feature>
<evidence type="ECO:0000256" key="1">
    <source>
        <dbReference type="SAM" id="MobiDB-lite"/>
    </source>
</evidence>
<dbReference type="OrthoDB" id="5284712at2759"/>
<dbReference type="EMBL" id="NAJQ01000096">
    <property type="protein sequence ID" value="TKA79172.1"/>
    <property type="molecule type" value="Genomic_DNA"/>
</dbReference>
<name>A0A4U0XP18_9PEZI</name>
<organism evidence="3 4">
    <name type="scientific">Friedmanniomyces simplex</name>
    <dbReference type="NCBI Taxonomy" id="329884"/>
    <lineage>
        <taxon>Eukaryota</taxon>
        <taxon>Fungi</taxon>
        <taxon>Dikarya</taxon>
        <taxon>Ascomycota</taxon>
        <taxon>Pezizomycotina</taxon>
        <taxon>Dothideomycetes</taxon>
        <taxon>Dothideomycetidae</taxon>
        <taxon>Mycosphaerellales</taxon>
        <taxon>Teratosphaeriaceae</taxon>
        <taxon>Friedmanniomyces</taxon>
    </lineage>
</organism>
<dbReference type="AlphaFoldDB" id="A0A4U0XP18"/>
<evidence type="ECO:0000256" key="2">
    <source>
        <dbReference type="SAM" id="Phobius"/>
    </source>
</evidence>
<accession>A0A4U0XP18</accession>
<protein>
    <recommendedName>
        <fullName evidence="5">MARVEL domain-containing protein</fullName>
    </recommendedName>
</protein>
<sequence>MRVPQTYLQHTKAGVHFAQAVFIFITGCLALVVLTKAGGTSGATGFLFGMCFLTIPALIYQVMVPMWTRAWRFANVYAYAALDIFFATLWLAAFIAVAIWNSAGIREGEKDKKDSPDSGNSCSHFAYGSATKCEVSEASVGCGVIICLLFAVTSAISMQGIIGYRRTGIMPNGNSRIHGQAQQLAGEDASKDPWNASTDELEPGRDSQDERQAYGPPLQREQGVGLLGHDLKGHHRSTDASSHGDVSIQSSPPHPGRPLSYASGNPTDLSVTAPAYDERLAPSALSPGGYQQSPGGRVHYP</sequence>
<evidence type="ECO:0008006" key="5">
    <source>
        <dbReference type="Google" id="ProtNLM"/>
    </source>
</evidence>
<dbReference type="PANTHER" id="PTHR37451">
    <property type="entry name" value="MARVEL DOMAIN"/>
    <property type="match status" value="1"/>
</dbReference>
<comment type="caution">
    <text evidence="3">The sequence shown here is derived from an EMBL/GenBank/DDBJ whole genome shotgun (WGS) entry which is preliminary data.</text>
</comment>
<dbReference type="PROSITE" id="PS51257">
    <property type="entry name" value="PROKAR_LIPOPROTEIN"/>
    <property type="match status" value="1"/>
</dbReference>
<feature type="transmembrane region" description="Helical" evidence="2">
    <location>
        <begin position="76"/>
        <end position="100"/>
    </location>
</feature>
<evidence type="ECO:0000313" key="3">
    <source>
        <dbReference type="EMBL" id="TKA79172.1"/>
    </source>
</evidence>
<keyword evidence="4" id="KW-1185">Reference proteome</keyword>
<dbReference type="PANTHER" id="PTHR37451:SF3">
    <property type="entry name" value="MARVEL DOMAIN-CONTAINING PROTEIN"/>
    <property type="match status" value="1"/>
</dbReference>
<feature type="compositionally biased region" description="Polar residues" evidence="1">
    <location>
        <begin position="173"/>
        <end position="183"/>
    </location>
</feature>
<feature type="transmembrane region" description="Helical" evidence="2">
    <location>
        <begin position="46"/>
        <end position="64"/>
    </location>
</feature>
<reference evidence="3 4" key="1">
    <citation type="submission" date="2017-03" db="EMBL/GenBank/DDBJ databases">
        <title>Genomes of endolithic fungi from Antarctica.</title>
        <authorList>
            <person name="Coleine C."/>
            <person name="Masonjones S."/>
            <person name="Stajich J.E."/>
        </authorList>
    </citation>
    <scope>NUCLEOTIDE SEQUENCE [LARGE SCALE GENOMIC DNA]</scope>
    <source>
        <strain evidence="3 4">CCFEE 5184</strain>
    </source>
</reference>
<dbReference type="Proteomes" id="UP000309340">
    <property type="component" value="Unassembled WGS sequence"/>
</dbReference>
<dbReference type="STRING" id="329884.A0A4U0XP18"/>
<feature type="region of interest" description="Disordered" evidence="1">
    <location>
        <begin position="173"/>
        <end position="301"/>
    </location>
</feature>
<evidence type="ECO:0000313" key="4">
    <source>
        <dbReference type="Proteomes" id="UP000309340"/>
    </source>
</evidence>
<proteinExistence type="predicted"/>
<keyword evidence="2" id="KW-0812">Transmembrane</keyword>
<feature type="transmembrane region" description="Helical" evidence="2">
    <location>
        <begin position="138"/>
        <end position="162"/>
    </location>
</feature>
<feature type="transmembrane region" description="Helical" evidence="2">
    <location>
        <begin position="12"/>
        <end position="34"/>
    </location>
</feature>